<reference evidence="4 5" key="1">
    <citation type="journal article" date="2015" name="Nature">
        <title>rRNA introns, odd ribosomes, and small enigmatic genomes across a large radiation of phyla.</title>
        <authorList>
            <person name="Brown C.T."/>
            <person name="Hug L.A."/>
            <person name="Thomas B.C."/>
            <person name="Sharon I."/>
            <person name="Castelle C.J."/>
            <person name="Singh A."/>
            <person name="Wilkins M.J."/>
            <person name="Williams K.H."/>
            <person name="Banfield J.F."/>
        </authorList>
    </citation>
    <scope>NUCLEOTIDE SEQUENCE [LARGE SCALE GENOMIC DNA]</scope>
</reference>
<proteinExistence type="predicted"/>
<dbReference type="EMBL" id="LBRS01000008">
    <property type="protein sequence ID" value="KKQ01449.1"/>
    <property type="molecule type" value="Genomic_DNA"/>
</dbReference>
<dbReference type="Proteomes" id="UP000034344">
    <property type="component" value="Unassembled WGS sequence"/>
</dbReference>
<dbReference type="InterPro" id="IPR002509">
    <property type="entry name" value="NODB_dom"/>
</dbReference>
<dbReference type="GO" id="GO:0016810">
    <property type="term" value="F:hydrolase activity, acting on carbon-nitrogen (but not peptide) bonds"/>
    <property type="evidence" value="ECO:0007669"/>
    <property type="project" value="InterPro"/>
</dbReference>
<dbReference type="InterPro" id="IPR011330">
    <property type="entry name" value="Glyco_hydro/deAcase_b/a-brl"/>
</dbReference>
<dbReference type="GO" id="GO:0005576">
    <property type="term" value="C:extracellular region"/>
    <property type="evidence" value="ECO:0007669"/>
    <property type="project" value="UniProtKB-SubCell"/>
</dbReference>
<evidence type="ECO:0000313" key="4">
    <source>
        <dbReference type="EMBL" id="KKQ01449.1"/>
    </source>
</evidence>
<dbReference type="PROSITE" id="PS51677">
    <property type="entry name" value="NODB"/>
    <property type="match status" value="1"/>
</dbReference>
<accession>A0A0G0GNN7</accession>
<dbReference type="Pfam" id="PF01522">
    <property type="entry name" value="Polysacc_deac_1"/>
    <property type="match status" value="1"/>
</dbReference>
<evidence type="ECO:0000256" key="2">
    <source>
        <dbReference type="ARBA" id="ARBA00022729"/>
    </source>
</evidence>
<dbReference type="SUPFAM" id="SSF88713">
    <property type="entry name" value="Glycoside hydrolase/deacetylase"/>
    <property type="match status" value="1"/>
</dbReference>
<dbReference type="InterPro" id="IPR051398">
    <property type="entry name" value="Polysacch_Deacetylase"/>
</dbReference>
<gene>
    <name evidence="4" type="ORF">US11_C0008G0006</name>
</gene>
<name>A0A0G0GNN7_9BACT</name>
<dbReference type="STRING" id="1618480.US11_C0008G0006"/>
<dbReference type="PANTHER" id="PTHR34216">
    <property type="match status" value="1"/>
</dbReference>
<comment type="subcellular location">
    <subcellularLocation>
        <location evidence="1">Secreted</location>
    </subcellularLocation>
</comment>
<protein>
    <submittedName>
        <fullName evidence="4">Polysaccharide deacetylase</fullName>
    </submittedName>
</protein>
<feature type="domain" description="NodB homology" evidence="3">
    <location>
        <begin position="59"/>
        <end position="218"/>
    </location>
</feature>
<organism evidence="4 5">
    <name type="scientific">Candidatus Roizmanbacteria bacterium GW2011_GWA2_36_23</name>
    <dbReference type="NCBI Taxonomy" id="1618480"/>
    <lineage>
        <taxon>Bacteria</taxon>
        <taxon>Candidatus Roizmaniibacteriota</taxon>
    </lineage>
</organism>
<dbReference type="AlphaFoldDB" id="A0A0G0GNN7"/>
<dbReference type="Gene3D" id="3.20.20.370">
    <property type="entry name" value="Glycoside hydrolase/deacetylase"/>
    <property type="match status" value="1"/>
</dbReference>
<dbReference type="PANTHER" id="PTHR34216:SF3">
    <property type="entry name" value="POLY-BETA-1,6-N-ACETYL-D-GLUCOSAMINE N-DEACETYLASE"/>
    <property type="match status" value="1"/>
</dbReference>
<dbReference type="CDD" id="cd10918">
    <property type="entry name" value="CE4_NodB_like_5s_6s"/>
    <property type="match status" value="1"/>
</dbReference>
<keyword evidence="2" id="KW-0732">Signal</keyword>
<evidence type="ECO:0000256" key="1">
    <source>
        <dbReference type="ARBA" id="ARBA00004613"/>
    </source>
</evidence>
<sequence>MYHYVEYVKDLDDIVKIKLDILPHVFESQIKTLHDNNFKTYFVKDIPEIINSNIIPSKKSVVLTFDDGYEDFYTVVYPILKKYQMKATVYVIYDYIGWKGFMNESQIKEIASSNLVEIGSHTLDHVYLKSVVKDLAEKQIKNSKVLLEQMFGFPVYTFAFPYGAFSQESLDIVKEAGYTAAVSVISGSEQSETNLFYLSRLRPGIFNSRFASQIVNTK</sequence>
<evidence type="ECO:0000259" key="3">
    <source>
        <dbReference type="PROSITE" id="PS51677"/>
    </source>
</evidence>
<dbReference type="GO" id="GO:0005975">
    <property type="term" value="P:carbohydrate metabolic process"/>
    <property type="evidence" value="ECO:0007669"/>
    <property type="project" value="InterPro"/>
</dbReference>
<comment type="caution">
    <text evidence="4">The sequence shown here is derived from an EMBL/GenBank/DDBJ whole genome shotgun (WGS) entry which is preliminary data.</text>
</comment>
<evidence type="ECO:0000313" key="5">
    <source>
        <dbReference type="Proteomes" id="UP000034344"/>
    </source>
</evidence>